<evidence type="ECO:0000313" key="5">
    <source>
        <dbReference type="EMBL" id="MDC3980983.1"/>
    </source>
</evidence>
<comment type="similarity">
    <text evidence="2 4">Belongs to the cytochrome P450 family.</text>
</comment>
<keyword evidence="4" id="KW-0503">Monooxygenase</keyword>
<accession>A0A9X3X2A8</accession>
<feature type="binding site" description="axial binding residue" evidence="3">
    <location>
        <position position="378"/>
    </location>
    <ligand>
        <name>heme</name>
        <dbReference type="ChEBI" id="CHEBI:30413"/>
    </ligand>
    <ligandPart>
        <name>Fe</name>
        <dbReference type="ChEBI" id="CHEBI:18248"/>
    </ligandPart>
</feature>
<dbReference type="InterPro" id="IPR017972">
    <property type="entry name" value="Cyt_P450_CS"/>
</dbReference>
<keyword evidence="4" id="KW-0560">Oxidoreductase</keyword>
<dbReference type="Gene3D" id="1.10.630.10">
    <property type="entry name" value="Cytochrome P450"/>
    <property type="match status" value="1"/>
</dbReference>
<dbReference type="PRINTS" id="PR00463">
    <property type="entry name" value="EP450I"/>
</dbReference>
<dbReference type="PRINTS" id="PR00385">
    <property type="entry name" value="P450"/>
</dbReference>
<dbReference type="InterPro" id="IPR002401">
    <property type="entry name" value="Cyt_P450_E_grp-I"/>
</dbReference>
<dbReference type="InterPro" id="IPR036396">
    <property type="entry name" value="Cyt_P450_sf"/>
</dbReference>
<evidence type="ECO:0000256" key="1">
    <source>
        <dbReference type="ARBA" id="ARBA00001971"/>
    </source>
</evidence>
<keyword evidence="3 4" id="KW-0479">Metal-binding</keyword>
<keyword evidence="3 4" id="KW-0349">Heme</keyword>
<dbReference type="GO" id="GO:0005506">
    <property type="term" value="F:iron ion binding"/>
    <property type="evidence" value="ECO:0007669"/>
    <property type="project" value="InterPro"/>
</dbReference>
<dbReference type="PANTHER" id="PTHR24305">
    <property type="entry name" value="CYTOCHROME P450"/>
    <property type="match status" value="1"/>
</dbReference>
<keyword evidence="6" id="KW-1185">Reference proteome</keyword>
<dbReference type="Pfam" id="PF00067">
    <property type="entry name" value="p450"/>
    <property type="match status" value="1"/>
</dbReference>
<dbReference type="PANTHER" id="PTHR24305:SF166">
    <property type="entry name" value="CYTOCHROME P450 12A4, MITOCHONDRIAL-RELATED"/>
    <property type="match status" value="1"/>
</dbReference>
<dbReference type="GO" id="GO:0016705">
    <property type="term" value="F:oxidoreductase activity, acting on paired donors, with incorporation or reduction of molecular oxygen"/>
    <property type="evidence" value="ECO:0007669"/>
    <property type="project" value="InterPro"/>
</dbReference>
<dbReference type="GO" id="GO:0004497">
    <property type="term" value="F:monooxygenase activity"/>
    <property type="evidence" value="ECO:0007669"/>
    <property type="project" value="UniProtKB-KW"/>
</dbReference>
<protein>
    <submittedName>
        <fullName evidence="5">Cytochrome P450</fullName>
    </submittedName>
</protein>
<dbReference type="AlphaFoldDB" id="A0A9X3X2A8"/>
<evidence type="ECO:0000256" key="3">
    <source>
        <dbReference type="PIRSR" id="PIRSR602401-1"/>
    </source>
</evidence>
<evidence type="ECO:0000256" key="2">
    <source>
        <dbReference type="ARBA" id="ARBA00010617"/>
    </source>
</evidence>
<evidence type="ECO:0000256" key="4">
    <source>
        <dbReference type="RuleBase" id="RU000461"/>
    </source>
</evidence>
<gene>
    <name evidence="5" type="ORF">KEG57_10775</name>
</gene>
<dbReference type="GO" id="GO:0020037">
    <property type="term" value="F:heme binding"/>
    <property type="evidence" value="ECO:0007669"/>
    <property type="project" value="InterPro"/>
</dbReference>
<comment type="cofactor">
    <cofactor evidence="1 3">
        <name>heme</name>
        <dbReference type="ChEBI" id="CHEBI:30413"/>
    </cofactor>
</comment>
<keyword evidence="3 4" id="KW-0408">Iron</keyword>
<comment type="caution">
    <text evidence="5">The sequence shown here is derived from an EMBL/GenBank/DDBJ whole genome shotgun (WGS) entry which is preliminary data.</text>
</comment>
<evidence type="ECO:0000313" key="6">
    <source>
        <dbReference type="Proteomes" id="UP001151081"/>
    </source>
</evidence>
<sequence>MLPPGPGSRTWNTWSYITDPVTALSRWRDRYGDTFTLRDWSATTVVTSDPALVKAIFAVRDVGVFGAVAPESFDVILGRRSLLLLSGPEHQAERKLLLGPLCRAALPAWLGAIADATRGAFTGLAKGQTFVALERMREVTLASISQILFGPDDPKEPALRRATLDMMVHVRPSFLVARALQIEGFGRTRFGRFMAASRAFDRLLYARIAEGRARGEQDGSLLALLLAAYPEGQAGDEAIRDELRTLLVGGHETTSSVLAWALYYLHRDPALLARAQAEIDAIAETEGLLRAPLLDAIIDEVMRIRPPAGQCFRMLVEPLDLGPLRVPAGVLVSPAISTIHHREDLWPEPSRFDPARFSNGSRPSPFVYLPFGGGSHRCIGASLSKVESAIILGTILREYRLGLDETREPAWRREGIALCPSPGVRMHVEGRRS</sequence>
<name>A0A9X3X2A8_9BACT</name>
<dbReference type="Proteomes" id="UP001151081">
    <property type="component" value="Unassembled WGS sequence"/>
</dbReference>
<dbReference type="RefSeq" id="WP_272419634.1">
    <property type="nucleotide sequence ID" value="NZ_JAGTJJ010000003.1"/>
</dbReference>
<proteinExistence type="inferred from homology"/>
<dbReference type="SUPFAM" id="SSF48264">
    <property type="entry name" value="Cytochrome P450"/>
    <property type="match status" value="1"/>
</dbReference>
<dbReference type="PROSITE" id="PS00086">
    <property type="entry name" value="CYTOCHROME_P450"/>
    <property type="match status" value="1"/>
</dbReference>
<dbReference type="EMBL" id="JAGTJJ010000003">
    <property type="protein sequence ID" value="MDC3980983.1"/>
    <property type="molecule type" value="Genomic_DNA"/>
</dbReference>
<reference evidence="5 6" key="1">
    <citation type="submission" date="2021-04" db="EMBL/GenBank/DDBJ databases">
        <title>Genome analysis of Polyangium sp.</title>
        <authorList>
            <person name="Li Y."/>
            <person name="Wang J."/>
        </authorList>
    </citation>
    <scope>NUCLEOTIDE SEQUENCE [LARGE SCALE GENOMIC DNA]</scope>
    <source>
        <strain evidence="5 6">SDU14</strain>
    </source>
</reference>
<dbReference type="InterPro" id="IPR001128">
    <property type="entry name" value="Cyt_P450"/>
</dbReference>
<dbReference type="InterPro" id="IPR050121">
    <property type="entry name" value="Cytochrome_P450_monoxygenase"/>
</dbReference>
<organism evidence="5 6">
    <name type="scientific">Polyangium jinanense</name>
    <dbReference type="NCBI Taxonomy" id="2829994"/>
    <lineage>
        <taxon>Bacteria</taxon>
        <taxon>Pseudomonadati</taxon>
        <taxon>Myxococcota</taxon>
        <taxon>Polyangia</taxon>
        <taxon>Polyangiales</taxon>
        <taxon>Polyangiaceae</taxon>
        <taxon>Polyangium</taxon>
    </lineage>
</organism>